<feature type="domain" description="Glycosyl hydrolase family 32 C-terminal" evidence="11">
    <location>
        <begin position="356"/>
        <end position="465"/>
    </location>
</feature>
<accession>A0A5N1IHS2</accession>
<feature type="domain" description="Glycosyl hydrolase family 32 N-terminal" evidence="10">
    <location>
        <begin position="37"/>
        <end position="340"/>
    </location>
</feature>
<evidence type="ECO:0000256" key="6">
    <source>
        <dbReference type="ARBA" id="ARBA00023295"/>
    </source>
</evidence>
<evidence type="ECO:0000256" key="4">
    <source>
        <dbReference type="ARBA" id="ARBA00019623"/>
    </source>
</evidence>
<dbReference type="Gene3D" id="2.115.10.20">
    <property type="entry name" value="Glycosyl hydrolase domain, family 43"/>
    <property type="match status" value="1"/>
</dbReference>
<dbReference type="RefSeq" id="WP_006587906.1">
    <property type="nucleotide sequence ID" value="NZ_CATOUV010000001.1"/>
</dbReference>
<dbReference type="AlphaFoldDB" id="A0A5N1IHS2"/>
<comment type="function">
    <text evidence="9">Enables the bacterium to metabolize sucrose as a sole carbon source.</text>
</comment>
<dbReference type="OrthoDB" id="9759709at2"/>
<dbReference type="SMART" id="SM00640">
    <property type="entry name" value="Glyco_32"/>
    <property type="match status" value="1"/>
</dbReference>
<dbReference type="CDD" id="cd18623">
    <property type="entry name" value="GH32_ScrB-like"/>
    <property type="match status" value="1"/>
</dbReference>
<dbReference type="SUPFAM" id="SSF49899">
    <property type="entry name" value="Concanavalin A-like lectins/glucanases"/>
    <property type="match status" value="1"/>
</dbReference>
<dbReference type="EMBL" id="VYWW01000002">
    <property type="protein sequence ID" value="KAA9324254.1"/>
    <property type="molecule type" value="Genomic_DNA"/>
</dbReference>
<dbReference type="InterPro" id="IPR013189">
    <property type="entry name" value="Glyco_hydro_32_C"/>
</dbReference>
<evidence type="ECO:0000256" key="1">
    <source>
        <dbReference type="ARBA" id="ARBA00004914"/>
    </source>
</evidence>
<dbReference type="GO" id="GO:0005985">
    <property type="term" value="P:sucrose metabolic process"/>
    <property type="evidence" value="ECO:0007669"/>
    <property type="project" value="UniProtKB-UniPathway"/>
</dbReference>
<dbReference type="SUPFAM" id="SSF75005">
    <property type="entry name" value="Arabinanase/levansucrase/invertase"/>
    <property type="match status" value="1"/>
</dbReference>
<dbReference type="GO" id="GO:0004564">
    <property type="term" value="F:beta-fructofuranosidase activity"/>
    <property type="evidence" value="ECO:0007669"/>
    <property type="project" value="UniProtKB-EC"/>
</dbReference>
<evidence type="ECO:0000256" key="2">
    <source>
        <dbReference type="ARBA" id="ARBA00009902"/>
    </source>
</evidence>
<evidence type="ECO:0000256" key="7">
    <source>
        <dbReference type="ARBA" id="ARBA00033367"/>
    </source>
</evidence>
<comment type="pathway">
    <text evidence="1 9">Glycan biosynthesis; sucrose metabolism.</text>
</comment>
<dbReference type="InterPro" id="IPR013148">
    <property type="entry name" value="Glyco_hydro_32_N"/>
</dbReference>
<evidence type="ECO:0000259" key="11">
    <source>
        <dbReference type="Pfam" id="PF08244"/>
    </source>
</evidence>
<dbReference type="InterPro" id="IPR023296">
    <property type="entry name" value="Glyco_hydro_beta-prop_sf"/>
</dbReference>
<dbReference type="InterPro" id="IPR006232">
    <property type="entry name" value="Suc6P_hydrolase"/>
</dbReference>
<dbReference type="InterPro" id="IPR018053">
    <property type="entry name" value="Glyco_hydro_32_AS"/>
</dbReference>
<evidence type="ECO:0000313" key="12">
    <source>
        <dbReference type="EMBL" id="KAA9324254.1"/>
    </source>
</evidence>
<keyword evidence="9" id="KW-0119">Carbohydrate metabolism</keyword>
<sequence length="483" mass="55190">MEWSTEKRYLPYEKWSAKTLLKLQTQAGNSPYQLHYHIRPKSGLLNDPNGFSYFNNEWHVFYQSYPFGPVHGLKSWDHCVSQDLVHWNDLGTAIYPDTDLDSHGAYSGSAKVIDDKLFLMYTGNARDAEWIRHPHQMGAFMDKSNNIEKLPTSLIEQPQHTTDHFRDPQILEHGGKYYCILGAQDKATKTGKIALFEADDVKGPWHDLGYVDFTTEEMGYMIECPNLVFIDEKPVLIFCPQGLDKSIVKYENIYPNMVLVGDKFDFKSAQFDSKNSIKNLDDGFDVYATQPFNAPDGKVYALSWVGLPDLTYPTDIENWSGCYSQVKELSLKDGQLIQKPVSAIKDLRQEEVPFTGKLETKNQYELKLKVAENQKTTLHIAANEENGESLKLHIDTAKGELILDRENSGFTVNEKYGTKRAIKLLENSALDLDIFVDHSLIEIFINGGEHVLTARFFPKEGSNKLLIDKNIKFKGQYWEMADI</sequence>
<evidence type="ECO:0000256" key="9">
    <source>
        <dbReference type="RuleBase" id="RU365015"/>
    </source>
</evidence>
<comment type="catalytic activity">
    <reaction evidence="8">
        <text>Hydrolysis of terminal non-reducing beta-D-fructofuranoside residues in beta-D-fructofuranosides.</text>
        <dbReference type="EC" id="3.2.1.26"/>
    </reaction>
</comment>
<dbReference type="Gene3D" id="2.60.120.560">
    <property type="entry name" value="Exo-inulinase, domain 1"/>
    <property type="match status" value="1"/>
</dbReference>
<organism evidence="12 13">
    <name type="scientific">Lactobacillus jensenii</name>
    <dbReference type="NCBI Taxonomy" id="109790"/>
    <lineage>
        <taxon>Bacteria</taxon>
        <taxon>Bacillati</taxon>
        <taxon>Bacillota</taxon>
        <taxon>Bacilli</taxon>
        <taxon>Lactobacillales</taxon>
        <taxon>Lactobacillaceae</taxon>
        <taxon>Lactobacillus</taxon>
    </lineage>
</organism>
<dbReference type="KEGG" id="lje:BUE77_03815"/>
<dbReference type="NCBIfam" id="TIGR01322">
    <property type="entry name" value="scrB_fam"/>
    <property type="match status" value="1"/>
</dbReference>
<dbReference type="PANTHER" id="PTHR43101:SF1">
    <property type="entry name" value="BETA-FRUCTOSIDASE"/>
    <property type="match status" value="1"/>
</dbReference>
<dbReference type="PROSITE" id="PS00609">
    <property type="entry name" value="GLYCOSYL_HYDROL_F32"/>
    <property type="match status" value="1"/>
</dbReference>
<proteinExistence type="inferred from homology"/>
<comment type="similarity">
    <text evidence="2 8">Belongs to the glycosyl hydrolase 32 family.</text>
</comment>
<name>A0A5N1IHS2_LACJE</name>
<dbReference type="InterPro" id="IPR051214">
    <property type="entry name" value="GH32_Enzymes"/>
</dbReference>
<dbReference type="InterPro" id="IPR013320">
    <property type="entry name" value="ConA-like_dom_sf"/>
</dbReference>
<comment type="caution">
    <text evidence="12">The sequence shown here is derived from an EMBL/GenBank/DDBJ whole genome shotgun (WGS) entry which is preliminary data.</text>
</comment>
<keyword evidence="5 8" id="KW-0378">Hydrolase</keyword>
<comment type="subcellular location">
    <subcellularLocation>
        <location evidence="9">Cytoplasm</location>
    </subcellularLocation>
</comment>
<evidence type="ECO:0000256" key="8">
    <source>
        <dbReference type="RuleBase" id="RU362110"/>
    </source>
</evidence>
<dbReference type="PANTHER" id="PTHR43101">
    <property type="entry name" value="BETA-FRUCTOSIDASE"/>
    <property type="match status" value="1"/>
</dbReference>
<dbReference type="GeneID" id="31742832"/>
<dbReference type="InterPro" id="IPR001362">
    <property type="entry name" value="Glyco_hydro_32"/>
</dbReference>
<protein>
    <recommendedName>
        <fullName evidence="4 8">Sucrose-6-phosphate hydrolase</fullName>
        <ecNumber evidence="3 8">3.2.1.26</ecNumber>
    </recommendedName>
    <alternativeName>
        <fullName evidence="7 9">Invertase</fullName>
    </alternativeName>
</protein>
<dbReference type="Pfam" id="PF08244">
    <property type="entry name" value="Glyco_hydro_32C"/>
    <property type="match status" value="1"/>
</dbReference>
<dbReference type="Pfam" id="PF00251">
    <property type="entry name" value="Glyco_hydro_32N"/>
    <property type="match status" value="1"/>
</dbReference>
<dbReference type="EC" id="3.2.1.26" evidence="3 8"/>
<evidence type="ECO:0000256" key="5">
    <source>
        <dbReference type="ARBA" id="ARBA00022801"/>
    </source>
</evidence>
<reference evidence="12 13" key="1">
    <citation type="submission" date="2019-09" db="EMBL/GenBank/DDBJ databases">
        <title>Draft genome sequence assemblies of isolates from the urinary tract.</title>
        <authorList>
            <person name="Mores C.R."/>
            <person name="Putonti C."/>
            <person name="Wolfe A.J."/>
        </authorList>
    </citation>
    <scope>NUCLEOTIDE SEQUENCE [LARGE SCALE GENOMIC DNA]</scope>
    <source>
        <strain evidence="12 13">UMB246</strain>
    </source>
</reference>
<evidence type="ECO:0000259" key="10">
    <source>
        <dbReference type="Pfam" id="PF00251"/>
    </source>
</evidence>
<keyword evidence="6 8" id="KW-0326">Glycosidase</keyword>
<dbReference type="UniPathway" id="UPA00238"/>
<dbReference type="Proteomes" id="UP000327236">
    <property type="component" value="Unassembled WGS sequence"/>
</dbReference>
<dbReference type="GO" id="GO:0005737">
    <property type="term" value="C:cytoplasm"/>
    <property type="evidence" value="ECO:0007669"/>
    <property type="project" value="UniProtKB-SubCell"/>
</dbReference>
<evidence type="ECO:0000313" key="13">
    <source>
        <dbReference type="Proteomes" id="UP000327236"/>
    </source>
</evidence>
<evidence type="ECO:0000256" key="3">
    <source>
        <dbReference type="ARBA" id="ARBA00012758"/>
    </source>
</evidence>
<keyword evidence="9" id="KW-0963">Cytoplasm</keyword>
<gene>
    <name evidence="12" type="ORF">F6H94_00685</name>
</gene>